<sequence>MGTLLYFSGLMDAALLSTAWSPVYCMSRRRNSRIIFATMIMTSLSCRQRISLSDLLASSMGRSSNIYRHSKNTCKIVSLFFPHRQHLVVADQPYRARSDRKGVCLVLARKICTVQTL</sequence>
<dbReference type="EMBL" id="BLXT01003748">
    <property type="protein sequence ID" value="GFO05352.1"/>
    <property type="molecule type" value="Genomic_DNA"/>
</dbReference>
<reference evidence="2 3" key="1">
    <citation type="journal article" date="2021" name="Elife">
        <title>Chloroplast acquisition without the gene transfer in kleptoplastic sea slugs, Plakobranchus ocellatus.</title>
        <authorList>
            <person name="Maeda T."/>
            <person name="Takahashi S."/>
            <person name="Yoshida T."/>
            <person name="Shimamura S."/>
            <person name="Takaki Y."/>
            <person name="Nagai Y."/>
            <person name="Toyoda A."/>
            <person name="Suzuki Y."/>
            <person name="Arimoto A."/>
            <person name="Ishii H."/>
            <person name="Satoh N."/>
            <person name="Nishiyama T."/>
            <person name="Hasebe M."/>
            <person name="Maruyama T."/>
            <person name="Minagawa J."/>
            <person name="Obokata J."/>
            <person name="Shigenobu S."/>
        </authorList>
    </citation>
    <scope>NUCLEOTIDE SEQUENCE [LARGE SCALE GENOMIC DNA]</scope>
</reference>
<protein>
    <recommendedName>
        <fullName evidence="4">Secreted protein</fullName>
    </recommendedName>
</protein>
<keyword evidence="1" id="KW-0732">Signal</keyword>
<feature type="chain" id="PRO_5043831208" description="Secreted protein" evidence="1">
    <location>
        <begin position="26"/>
        <end position="117"/>
    </location>
</feature>
<organism evidence="2 3">
    <name type="scientific">Plakobranchus ocellatus</name>
    <dbReference type="NCBI Taxonomy" id="259542"/>
    <lineage>
        <taxon>Eukaryota</taxon>
        <taxon>Metazoa</taxon>
        <taxon>Spiralia</taxon>
        <taxon>Lophotrochozoa</taxon>
        <taxon>Mollusca</taxon>
        <taxon>Gastropoda</taxon>
        <taxon>Heterobranchia</taxon>
        <taxon>Euthyneura</taxon>
        <taxon>Panpulmonata</taxon>
        <taxon>Sacoglossa</taxon>
        <taxon>Placobranchoidea</taxon>
        <taxon>Plakobranchidae</taxon>
        <taxon>Plakobranchus</taxon>
    </lineage>
</organism>
<proteinExistence type="predicted"/>
<dbReference type="Proteomes" id="UP000735302">
    <property type="component" value="Unassembled WGS sequence"/>
</dbReference>
<comment type="caution">
    <text evidence="2">The sequence shown here is derived from an EMBL/GenBank/DDBJ whole genome shotgun (WGS) entry which is preliminary data.</text>
</comment>
<evidence type="ECO:0000313" key="3">
    <source>
        <dbReference type="Proteomes" id="UP000735302"/>
    </source>
</evidence>
<gene>
    <name evidence="2" type="ORF">PoB_003185700</name>
</gene>
<name>A0AAV4AEN3_9GAST</name>
<keyword evidence="3" id="KW-1185">Reference proteome</keyword>
<feature type="signal peptide" evidence="1">
    <location>
        <begin position="1"/>
        <end position="25"/>
    </location>
</feature>
<accession>A0AAV4AEN3</accession>
<dbReference type="AlphaFoldDB" id="A0AAV4AEN3"/>
<evidence type="ECO:0000313" key="2">
    <source>
        <dbReference type="EMBL" id="GFO05352.1"/>
    </source>
</evidence>
<evidence type="ECO:0008006" key="4">
    <source>
        <dbReference type="Google" id="ProtNLM"/>
    </source>
</evidence>
<evidence type="ECO:0000256" key="1">
    <source>
        <dbReference type="SAM" id="SignalP"/>
    </source>
</evidence>